<gene>
    <name evidence="2" type="ORF">I5M07_01420</name>
</gene>
<organism evidence="2 3">
    <name type="scientific">Flavobacterium agrisoli</name>
    <dbReference type="NCBI Taxonomy" id="2793066"/>
    <lineage>
        <taxon>Bacteria</taxon>
        <taxon>Pseudomonadati</taxon>
        <taxon>Bacteroidota</taxon>
        <taxon>Flavobacteriia</taxon>
        <taxon>Flavobacteriales</taxon>
        <taxon>Flavobacteriaceae</taxon>
        <taxon>Flavobacterium</taxon>
    </lineage>
</organism>
<dbReference type="AlphaFoldDB" id="A0A934PKL7"/>
<proteinExistence type="predicted"/>
<evidence type="ECO:0000313" key="2">
    <source>
        <dbReference type="EMBL" id="MBK0368480.1"/>
    </source>
</evidence>
<evidence type="ECO:0008006" key="4">
    <source>
        <dbReference type="Google" id="ProtNLM"/>
    </source>
</evidence>
<keyword evidence="3" id="KW-1185">Reference proteome</keyword>
<dbReference type="RefSeq" id="WP_200104408.1">
    <property type="nucleotide sequence ID" value="NZ_JAEHFV010000001.1"/>
</dbReference>
<feature type="chain" id="PRO_5037091921" description="Outer membrane insertion C-signal" evidence="1">
    <location>
        <begin position="20"/>
        <end position="145"/>
    </location>
</feature>
<reference evidence="2" key="1">
    <citation type="submission" date="2020-12" db="EMBL/GenBank/DDBJ databases">
        <title>Bacterial novel species Flavobacterium sp. SE-1-e isolated from soil.</title>
        <authorList>
            <person name="Jung H.-Y."/>
        </authorList>
    </citation>
    <scope>NUCLEOTIDE SEQUENCE</scope>
    <source>
        <strain evidence="2">SE-1-e</strain>
    </source>
</reference>
<name>A0A934PKL7_9FLAO</name>
<sequence length="145" mass="16034">MKKLALLFCFFFTMQMVSAQEVGVRFGSGSGGDFAVDGVFGLGKFSRIHADVSFGDGGVGIDALWDFLYRPLGGEAFNWYVGVGPSMNIDDPFWLGVSGEIGLEYRFKQVPIVLGVDWRPTFWIIDDTDFSADGFGINIRYNFGK</sequence>
<comment type="caution">
    <text evidence="2">The sequence shown here is derived from an EMBL/GenBank/DDBJ whole genome shotgun (WGS) entry which is preliminary data.</text>
</comment>
<dbReference type="Proteomes" id="UP000609172">
    <property type="component" value="Unassembled WGS sequence"/>
</dbReference>
<evidence type="ECO:0000313" key="3">
    <source>
        <dbReference type="Proteomes" id="UP000609172"/>
    </source>
</evidence>
<keyword evidence="1" id="KW-0732">Signal</keyword>
<evidence type="ECO:0000256" key="1">
    <source>
        <dbReference type="SAM" id="SignalP"/>
    </source>
</evidence>
<accession>A0A934PKL7</accession>
<dbReference type="EMBL" id="JAEHFV010000001">
    <property type="protein sequence ID" value="MBK0368480.1"/>
    <property type="molecule type" value="Genomic_DNA"/>
</dbReference>
<feature type="signal peptide" evidence="1">
    <location>
        <begin position="1"/>
        <end position="19"/>
    </location>
</feature>
<protein>
    <recommendedName>
        <fullName evidence="4">Outer membrane insertion C-signal</fullName>
    </recommendedName>
</protein>